<accession>A0A5J5CXF1</accession>
<name>A0A5J5CXF1_9PERO</name>
<evidence type="ECO:0000313" key="1">
    <source>
        <dbReference type="EMBL" id="KAA8587168.1"/>
    </source>
</evidence>
<comment type="caution">
    <text evidence="1">The sequence shown here is derived from an EMBL/GenBank/DDBJ whole genome shotgun (WGS) entry which is preliminary data.</text>
</comment>
<dbReference type="AlphaFoldDB" id="A0A5J5CXF1"/>
<organism evidence="1 2">
    <name type="scientific">Etheostoma spectabile</name>
    <name type="common">orangethroat darter</name>
    <dbReference type="NCBI Taxonomy" id="54343"/>
    <lineage>
        <taxon>Eukaryota</taxon>
        <taxon>Metazoa</taxon>
        <taxon>Chordata</taxon>
        <taxon>Craniata</taxon>
        <taxon>Vertebrata</taxon>
        <taxon>Euteleostomi</taxon>
        <taxon>Actinopterygii</taxon>
        <taxon>Neopterygii</taxon>
        <taxon>Teleostei</taxon>
        <taxon>Neoteleostei</taxon>
        <taxon>Acanthomorphata</taxon>
        <taxon>Eupercaria</taxon>
        <taxon>Perciformes</taxon>
        <taxon>Percoidei</taxon>
        <taxon>Percidae</taxon>
        <taxon>Etheostomatinae</taxon>
        <taxon>Etheostoma</taxon>
    </lineage>
</organism>
<proteinExistence type="predicted"/>
<dbReference type="Proteomes" id="UP000327493">
    <property type="component" value="Chromosome 13"/>
</dbReference>
<dbReference type="EMBL" id="VOFY01000013">
    <property type="protein sequence ID" value="KAA8587168.1"/>
    <property type="molecule type" value="Genomic_DNA"/>
</dbReference>
<sequence>MVQSHCSLLRGTVLACTHPTPECHSVAIMCMWCLEIQVPLHEQGACCEQRPAALKHCSPVQPDRQLGSALPCQTTPQPAGGNLQLQHLSRINSSASTLKASRCTRDGWRGLAGEDCGDIRSKAKEGRLSHVVTSSPTIYGQWFSHCFEFVKGLCAALRGALCGAVGKESWVGTQRLRSGASPLRGSPDWRRDRCWSRHCGRAEGATGAPRHPAWRSRTKVESFGGFLVLRTGEGCPGIQQASEWPNSLHSVVQFPVIATSGRERISVGRRERHGDTHQNNNHEKLEKGFCEQKWCHLKHAMEPTPLLDVSAAVAKQSAAVAM</sequence>
<evidence type="ECO:0000313" key="2">
    <source>
        <dbReference type="Proteomes" id="UP000327493"/>
    </source>
</evidence>
<keyword evidence="2" id="KW-1185">Reference proteome</keyword>
<gene>
    <name evidence="1" type="ORF">FQN60_001004</name>
</gene>
<reference evidence="1 2" key="1">
    <citation type="submission" date="2019-08" db="EMBL/GenBank/DDBJ databases">
        <title>A chromosome-level genome assembly, high-density linkage maps, and genome scans reveal the genomic architecture of hybrid incompatibilities underlying speciation via character displacement in darters (Percidae: Etheostominae).</title>
        <authorList>
            <person name="Moran R.L."/>
            <person name="Catchen J.M."/>
            <person name="Fuller R.C."/>
        </authorList>
    </citation>
    <scope>NUCLEOTIDE SEQUENCE [LARGE SCALE GENOMIC DNA]</scope>
    <source>
        <strain evidence="1">EspeVRDwgs_2016</strain>
        <tissue evidence="1">Muscle</tissue>
    </source>
</reference>
<protein>
    <submittedName>
        <fullName evidence="1">Uncharacterized protein</fullName>
    </submittedName>
</protein>